<protein>
    <recommendedName>
        <fullName evidence="1">XPG-I domain-containing protein</fullName>
    </recommendedName>
</protein>
<dbReference type="InterPro" id="IPR036279">
    <property type="entry name" value="5-3_exonuclease_C_sf"/>
</dbReference>
<dbReference type="InterPro" id="IPR037316">
    <property type="entry name" value="Yen1_H3TH"/>
</dbReference>
<name>A0A067SL31_GALM3</name>
<keyword evidence="3" id="KW-1185">Reference proteome</keyword>
<organism evidence="2 3">
    <name type="scientific">Galerina marginata (strain CBS 339.88)</name>
    <dbReference type="NCBI Taxonomy" id="685588"/>
    <lineage>
        <taxon>Eukaryota</taxon>
        <taxon>Fungi</taxon>
        <taxon>Dikarya</taxon>
        <taxon>Basidiomycota</taxon>
        <taxon>Agaricomycotina</taxon>
        <taxon>Agaricomycetes</taxon>
        <taxon>Agaricomycetidae</taxon>
        <taxon>Agaricales</taxon>
        <taxon>Agaricineae</taxon>
        <taxon>Strophariaceae</taxon>
        <taxon>Galerina</taxon>
    </lineage>
</organism>
<dbReference type="OrthoDB" id="2959108at2759"/>
<evidence type="ECO:0000313" key="3">
    <source>
        <dbReference type="Proteomes" id="UP000027222"/>
    </source>
</evidence>
<dbReference type="SMART" id="SM00484">
    <property type="entry name" value="XPGI"/>
    <property type="match status" value="1"/>
</dbReference>
<feature type="domain" description="XPG-I" evidence="1">
    <location>
        <begin position="113"/>
        <end position="191"/>
    </location>
</feature>
<evidence type="ECO:0000259" key="1">
    <source>
        <dbReference type="SMART" id="SM00484"/>
    </source>
</evidence>
<dbReference type="PANTHER" id="PTHR11081">
    <property type="entry name" value="FLAP ENDONUCLEASE FAMILY MEMBER"/>
    <property type="match status" value="1"/>
</dbReference>
<dbReference type="STRING" id="685588.A0A067SL31"/>
<dbReference type="AlphaFoldDB" id="A0A067SL31"/>
<gene>
    <name evidence="2" type="ORF">GALMADRAFT_74981</name>
</gene>
<dbReference type="InterPro" id="IPR029060">
    <property type="entry name" value="PIN-like_dom_sf"/>
</dbReference>
<dbReference type="SUPFAM" id="SSF88723">
    <property type="entry name" value="PIN domain-like"/>
    <property type="match status" value="1"/>
</dbReference>
<dbReference type="Gene3D" id="3.40.50.1010">
    <property type="entry name" value="5'-nuclease"/>
    <property type="match status" value="2"/>
</dbReference>
<dbReference type="PRINTS" id="PR00853">
    <property type="entry name" value="XPGRADSUPER"/>
</dbReference>
<dbReference type="GO" id="GO:0006281">
    <property type="term" value="P:DNA repair"/>
    <property type="evidence" value="ECO:0007669"/>
    <property type="project" value="UniProtKB-ARBA"/>
</dbReference>
<proteinExistence type="predicted"/>
<dbReference type="InterPro" id="IPR006086">
    <property type="entry name" value="XPG-I_dom"/>
</dbReference>
<dbReference type="GO" id="GO:0017108">
    <property type="term" value="F:5'-flap endonuclease activity"/>
    <property type="evidence" value="ECO:0007669"/>
    <property type="project" value="TreeGrafter"/>
</dbReference>
<sequence length="472" mass="51406">LEPAAETKSLLEISVREGFETRRHGTGAIVVGVDVSGWFYACQGVFAGRGHSHAQAGQNPELRTLFFRLAWLSRSAVSAVFVFDGPGRPKEKRNKAVQSMPHWMTKSFQELVTAFGFYSHTAPGEAEAELAYLNKIQAIDVILTNDSDVFLFGATQVIRSPHDSSDLDSVVVYTAEAISLQSSQVFSIEGFLSLALFGGGDYNTSGLQGCGRAIATALASSPLALSLFNAGMSLAGEDLSAFLEEWRNALRDELLNDPSGRIGRKYPNLASNIPNTFPDPKILQLYCHPLTSQMSGGLNRAASLWLVPGLPCTSTLARLCNRLFGWGPNILGRFVNNLWDGYIIRQLVRASTPSLTSEPLPIRYIRKVEYRSKSQSSFPSYRVEFWIPSLATQAITAVTEDGVPATEIQACGSTTSMVVWVPAPILKATEDVRVQGFHLSHAVPFVVPNLYSQVSVELFSSLYTGFTLNAGP</sequence>
<dbReference type="InterPro" id="IPR006084">
    <property type="entry name" value="XPG/Rad2"/>
</dbReference>
<dbReference type="EMBL" id="KL142392">
    <property type="protein sequence ID" value="KDR71665.1"/>
    <property type="molecule type" value="Genomic_DNA"/>
</dbReference>
<accession>A0A067SL31</accession>
<dbReference type="Pfam" id="PF00867">
    <property type="entry name" value="XPG_I"/>
    <property type="match status" value="1"/>
</dbReference>
<dbReference type="PANTHER" id="PTHR11081:SF75">
    <property type="entry name" value="ENDONUCLEASE, PUTATIVE (AFU_ORTHOLOGUE AFUA_3G13260)-RELATED"/>
    <property type="match status" value="1"/>
</dbReference>
<dbReference type="GO" id="GO:0008821">
    <property type="term" value="F:crossover junction DNA endonuclease activity"/>
    <property type="evidence" value="ECO:0007669"/>
    <property type="project" value="InterPro"/>
</dbReference>
<dbReference type="HOGENOM" id="CLU_007575_3_1_1"/>
<feature type="non-terminal residue" evidence="2">
    <location>
        <position position="1"/>
    </location>
</feature>
<reference evidence="3" key="1">
    <citation type="journal article" date="2014" name="Proc. Natl. Acad. Sci. U.S.A.">
        <title>Extensive sampling of basidiomycete genomes demonstrates inadequacy of the white-rot/brown-rot paradigm for wood decay fungi.</title>
        <authorList>
            <person name="Riley R."/>
            <person name="Salamov A.A."/>
            <person name="Brown D.W."/>
            <person name="Nagy L.G."/>
            <person name="Floudas D."/>
            <person name="Held B.W."/>
            <person name="Levasseur A."/>
            <person name="Lombard V."/>
            <person name="Morin E."/>
            <person name="Otillar R."/>
            <person name="Lindquist E.A."/>
            <person name="Sun H."/>
            <person name="LaButti K.M."/>
            <person name="Schmutz J."/>
            <person name="Jabbour D."/>
            <person name="Luo H."/>
            <person name="Baker S.E."/>
            <person name="Pisabarro A.G."/>
            <person name="Walton J.D."/>
            <person name="Blanchette R.A."/>
            <person name="Henrissat B."/>
            <person name="Martin F."/>
            <person name="Cullen D."/>
            <person name="Hibbett D.S."/>
            <person name="Grigoriev I.V."/>
        </authorList>
    </citation>
    <scope>NUCLEOTIDE SEQUENCE [LARGE SCALE GENOMIC DNA]</scope>
    <source>
        <strain evidence="3">CBS 339.88</strain>
    </source>
</reference>
<dbReference type="CDD" id="cd09906">
    <property type="entry name" value="H3TH_YEN1"/>
    <property type="match status" value="1"/>
</dbReference>
<dbReference type="Proteomes" id="UP000027222">
    <property type="component" value="Unassembled WGS sequence"/>
</dbReference>
<evidence type="ECO:0000313" key="2">
    <source>
        <dbReference type="EMBL" id="KDR71665.1"/>
    </source>
</evidence>
<dbReference type="CDD" id="cd09870">
    <property type="entry name" value="PIN_YEN1"/>
    <property type="match status" value="1"/>
</dbReference>
<dbReference type="SUPFAM" id="SSF47807">
    <property type="entry name" value="5' to 3' exonuclease, C-terminal subdomain"/>
    <property type="match status" value="1"/>
</dbReference>